<dbReference type="InterPro" id="IPR036286">
    <property type="entry name" value="LexA/Signal_pep-like_sf"/>
</dbReference>
<keyword evidence="12" id="KW-1133">Transmembrane helix</keyword>
<evidence type="ECO:0000256" key="7">
    <source>
        <dbReference type="ARBA" id="ARBA00022670"/>
    </source>
</evidence>
<dbReference type="PRINTS" id="PR00728">
    <property type="entry name" value="SIGNALPTASE"/>
</dbReference>
<dbReference type="InterPro" id="IPR019533">
    <property type="entry name" value="Peptidase_S26"/>
</dbReference>
<feature type="domain" description="Peptidase S26" evidence="16">
    <location>
        <begin position="5"/>
        <end position="66"/>
    </location>
</feature>
<evidence type="ECO:0000313" key="17">
    <source>
        <dbReference type="EMBL" id="GJM99049.1"/>
    </source>
</evidence>
<evidence type="ECO:0000259" key="16">
    <source>
        <dbReference type="Pfam" id="PF10502"/>
    </source>
</evidence>
<dbReference type="EC" id="3.4.21.89" evidence="4"/>
<gene>
    <name evidence="17" type="primary">ga16112</name>
    <name evidence="17" type="ORF">PR202_ga16112</name>
</gene>
<dbReference type="EMBL" id="BQKI01000007">
    <property type="protein sequence ID" value="GJM99049.1"/>
    <property type="molecule type" value="Genomic_DNA"/>
</dbReference>
<dbReference type="Gene3D" id="2.10.109.10">
    <property type="entry name" value="Umud Fragment, subunit A"/>
    <property type="match status" value="1"/>
</dbReference>
<accession>A0AAV5CMD7</accession>
<evidence type="ECO:0000256" key="4">
    <source>
        <dbReference type="ARBA" id="ARBA00013208"/>
    </source>
</evidence>
<dbReference type="GO" id="GO:0006465">
    <property type="term" value="P:signal peptide processing"/>
    <property type="evidence" value="ECO:0007669"/>
    <property type="project" value="InterPro"/>
</dbReference>
<comment type="caution">
    <text evidence="17">The sequence shown here is derived from an EMBL/GenBank/DDBJ whole genome shotgun (WGS) entry which is preliminary data.</text>
</comment>
<reference evidence="17" key="1">
    <citation type="journal article" date="2018" name="DNA Res.">
        <title>Multiple hybrid de novo genome assembly of finger millet, an orphan allotetraploid crop.</title>
        <authorList>
            <person name="Hatakeyama M."/>
            <person name="Aluri S."/>
            <person name="Balachadran M.T."/>
            <person name="Sivarajan S.R."/>
            <person name="Patrignani A."/>
            <person name="Gruter S."/>
            <person name="Poveda L."/>
            <person name="Shimizu-Inatsugi R."/>
            <person name="Baeten J."/>
            <person name="Francoijs K.J."/>
            <person name="Nataraja K.N."/>
            <person name="Reddy Y.A.N."/>
            <person name="Phadnis S."/>
            <person name="Ravikumar R.L."/>
            <person name="Schlapbach R."/>
            <person name="Sreeman S.M."/>
            <person name="Shimizu K.K."/>
        </authorList>
    </citation>
    <scope>NUCLEOTIDE SEQUENCE</scope>
</reference>
<keyword evidence="10" id="KW-0256">Endoplasmic reticulum</keyword>
<comment type="subcellular location">
    <subcellularLocation>
        <location evidence="2">Endoplasmic reticulum membrane</location>
        <topology evidence="2">Single-pass type II membrane protein</topology>
    </subcellularLocation>
</comment>
<proteinExistence type="inferred from homology"/>
<keyword evidence="7" id="KW-0645">Protease</keyword>
<dbReference type="Pfam" id="PF10502">
    <property type="entry name" value="Peptidase_S26"/>
    <property type="match status" value="1"/>
</dbReference>
<dbReference type="PANTHER" id="PTHR10806">
    <property type="entry name" value="SIGNAL PEPTIDASE COMPLEX CATALYTIC SUBUNIT SEC11"/>
    <property type="match status" value="1"/>
</dbReference>
<keyword evidence="18" id="KW-1185">Reference proteome</keyword>
<keyword evidence="8" id="KW-0812">Transmembrane</keyword>
<evidence type="ECO:0000256" key="2">
    <source>
        <dbReference type="ARBA" id="ARBA00004648"/>
    </source>
</evidence>
<evidence type="ECO:0000256" key="11">
    <source>
        <dbReference type="ARBA" id="ARBA00022968"/>
    </source>
</evidence>
<dbReference type="PROSITE" id="PS00501">
    <property type="entry name" value="SPASE_I_1"/>
    <property type="match status" value="1"/>
</dbReference>
<evidence type="ECO:0000256" key="1">
    <source>
        <dbReference type="ARBA" id="ARBA00000677"/>
    </source>
</evidence>
<evidence type="ECO:0000256" key="8">
    <source>
        <dbReference type="ARBA" id="ARBA00022692"/>
    </source>
</evidence>
<evidence type="ECO:0000256" key="14">
    <source>
        <dbReference type="ARBA" id="ARBA00033305"/>
    </source>
</evidence>
<keyword evidence="9" id="KW-0378">Hydrolase</keyword>
<protein>
    <recommendedName>
        <fullName evidence="5">Signal peptidase complex catalytic subunit SEC11</fullName>
        <ecNumber evidence="4">3.4.21.89</ecNumber>
    </recommendedName>
    <alternativeName>
        <fullName evidence="14">Signal peptidase I</fullName>
    </alternativeName>
    <alternativeName>
        <fullName evidence="6">Signal peptidase complex catalytic subunit sec11</fullName>
    </alternativeName>
</protein>
<dbReference type="AlphaFoldDB" id="A0AAV5CMD7"/>
<dbReference type="InterPro" id="IPR001733">
    <property type="entry name" value="Peptidase_S26B"/>
</dbReference>
<evidence type="ECO:0000256" key="3">
    <source>
        <dbReference type="ARBA" id="ARBA00011035"/>
    </source>
</evidence>
<evidence type="ECO:0000256" key="9">
    <source>
        <dbReference type="ARBA" id="ARBA00022801"/>
    </source>
</evidence>
<evidence type="ECO:0000256" key="15">
    <source>
        <dbReference type="ARBA" id="ARBA00045533"/>
    </source>
</evidence>
<evidence type="ECO:0000313" key="18">
    <source>
        <dbReference type="Proteomes" id="UP001054889"/>
    </source>
</evidence>
<name>A0AAV5CMD7_ELECO</name>
<keyword evidence="11" id="KW-0735">Signal-anchor</keyword>
<dbReference type="CDD" id="cd06530">
    <property type="entry name" value="S26_SPase_I"/>
    <property type="match status" value="1"/>
</dbReference>
<evidence type="ECO:0000256" key="5">
    <source>
        <dbReference type="ARBA" id="ARBA00019685"/>
    </source>
</evidence>
<comment type="function">
    <text evidence="15">Catalytic component of the signal peptidase complex (SPC) which catalyzes the cleavage of N-terminal signal sequences from nascent proteins as they are translocated into the lumen of the endoplasmic reticulum. Specifically cleaves N-terminal signal peptides that contain a hydrophobic alpha-helix (h-region) shorter than 18-20 amino acids.</text>
</comment>
<dbReference type="PANTHER" id="PTHR10806:SF6">
    <property type="entry name" value="SIGNAL PEPTIDASE COMPLEX CATALYTIC SUBUNIT SEC11"/>
    <property type="match status" value="1"/>
</dbReference>
<evidence type="ECO:0000256" key="10">
    <source>
        <dbReference type="ARBA" id="ARBA00022824"/>
    </source>
</evidence>
<comment type="catalytic activity">
    <reaction evidence="1">
        <text>Cleavage of hydrophobic, N-terminal signal or leader sequences from secreted and periplasmic proteins.</text>
        <dbReference type="EC" id="3.4.21.89"/>
    </reaction>
</comment>
<dbReference type="GO" id="GO:0009003">
    <property type="term" value="F:signal peptidase activity"/>
    <property type="evidence" value="ECO:0007669"/>
    <property type="project" value="UniProtKB-EC"/>
</dbReference>
<dbReference type="NCBIfam" id="TIGR02228">
    <property type="entry name" value="sigpep_I_arch"/>
    <property type="match status" value="1"/>
</dbReference>
<sequence length="164" mass="18092">MALTAVEAATGARFAMRVVVSGSMEPALKRGDLVLFVKSDAGQTVQEGDVILFKSEEFHIPIVHRVTEIHERRDGGVDILTKGDNNDLDDAAFLYGGRPWLRRDEVLGKAVGYLPGAGWLSIGAQETRAFLQSWVREMIETAVKLYRGRNHVVDNVARAHGTVY</sequence>
<dbReference type="InterPro" id="IPR019756">
    <property type="entry name" value="Pept_S26A_signal_pept_1_Ser-AS"/>
</dbReference>
<dbReference type="GO" id="GO:0004252">
    <property type="term" value="F:serine-type endopeptidase activity"/>
    <property type="evidence" value="ECO:0007669"/>
    <property type="project" value="InterPro"/>
</dbReference>
<comment type="similarity">
    <text evidence="3">Belongs to the peptidase S26B family.</text>
</comment>
<dbReference type="Proteomes" id="UP001054889">
    <property type="component" value="Unassembled WGS sequence"/>
</dbReference>
<evidence type="ECO:0000256" key="6">
    <source>
        <dbReference type="ARBA" id="ARBA00021755"/>
    </source>
</evidence>
<reference evidence="17" key="2">
    <citation type="submission" date="2021-12" db="EMBL/GenBank/DDBJ databases">
        <title>Resequencing data analysis of finger millet.</title>
        <authorList>
            <person name="Hatakeyama M."/>
            <person name="Aluri S."/>
            <person name="Balachadran M.T."/>
            <person name="Sivarajan S.R."/>
            <person name="Poveda L."/>
            <person name="Shimizu-Inatsugi R."/>
            <person name="Schlapbach R."/>
            <person name="Sreeman S.M."/>
            <person name="Shimizu K.K."/>
        </authorList>
    </citation>
    <scope>NUCLEOTIDE SEQUENCE</scope>
</reference>
<evidence type="ECO:0000256" key="13">
    <source>
        <dbReference type="ARBA" id="ARBA00023136"/>
    </source>
</evidence>
<organism evidence="17 18">
    <name type="scientific">Eleusine coracana subsp. coracana</name>
    <dbReference type="NCBI Taxonomy" id="191504"/>
    <lineage>
        <taxon>Eukaryota</taxon>
        <taxon>Viridiplantae</taxon>
        <taxon>Streptophyta</taxon>
        <taxon>Embryophyta</taxon>
        <taxon>Tracheophyta</taxon>
        <taxon>Spermatophyta</taxon>
        <taxon>Magnoliopsida</taxon>
        <taxon>Liliopsida</taxon>
        <taxon>Poales</taxon>
        <taxon>Poaceae</taxon>
        <taxon>PACMAD clade</taxon>
        <taxon>Chloridoideae</taxon>
        <taxon>Cynodonteae</taxon>
        <taxon>Eleusininae</taxon>
        <taxon>Eleusine</taxon>
    </lineage>
</organism>
<keyword evidence="13" id="KW-0472">Membrane</keyword>
<dbReference type="GO" id="GO:0005787">
    <property type="term" value="C:signal peptidase complex"/>
    <property type="evidence" value="ECO:0007669"/>
    <property type="project" value="TreeGrafter"/>
</dbReference>
<evidence type="ECO:0000256" key="12">
    <source>
        <dbReference type="ARBA" id="ARBA00022989"/>
    </source>
</evidence>
<dbReference type="SUPFAM" id="SSF51306">
    <property type="entry name" value="LexA/Signal peptidase"/>
    <property type="match status" value="1"/>
</dbReference>